<feature type="compositionally biased region" description="Low complexity" evidence="1">
    <location>
        <begin position="1239"/>
        <end position="1259"/>
    </location>
</feature>
<feature type="domain" description="DUF6590" evidence="2">
    <location>
        <begin position="1028"/>
        <end position="1150"/>
    </location>
</feature>
<dbReference type="AlphaFoldDB" id="A0A2J6TF06"/>
<organism evidence="3 4">
    <name type="scientific">Hyaloscypha bicolor E</name>
    <dbReference type="NCBI Taxonomy" id="1095630"/>
    <lineage>
        <taxon>Eukaryota</taxon>
        <taxon>Fungi</taxon>
        <taxon>Dikarya</taxon>
        <taxon>Ascomycota</taxon>
        <taxon>Pezizomycotina</taxon>
        <taxon>Leotiomycetes</taxon>
        <taxon>Helotiales</taxon>
        <taxon>Hyaloscyphaceae</taxon>
        <taxon>Hyaloscypha</taxon>
        <taxon>Hyaloscypha bicolor</taxon>
    </lineage>
</organism>
<dbReference type="Proteomes" id="UP000235371">
    <property type="component" value="Unassembled WGS sequence"/>
</dbReference>
<feature type="region of interest" description="Disordered" evidence="1">
    <location>
        <begin position="735"/>
        <end position="926"/>
    </location>
</feature>
<dbReference type="InterPro" id="IPR046497">
    <property type="entry name" value="DUF6590"/>
</dbReference>
<feature type="compositionally biased region" description="Basic and acidic residues" evidence="1">
    <location>
        <begin position="843"/>
        <end position="892"/>
    </location>
</feature>
<feature type="region of interest" description="Disordered" evidence="1">
    <location>
        <begin position="82"/>
        <end position="157"/>
    </location>
</feature>
<dbReference type="Pfam" id="PF20233">
    <property type="entry name" value="DUF6590"/>
    <property type="match status" value="1"/>
</dbReference>
<proteinExistence type="predicted"/>
<name>A0A2J6TF06_9HELO</name>
<feature type="compositionally biased region" description="Polar residues" evidence="1">
    <location>
        <begin position="900"/>
        <end position="910"/>
    </location>
</feature>
<evidence type="ECO:0000313" key="4">
    <source>
        <dbReference type="Proteomes" id="UP000235371"/>
    </source>
</evidence>
<dbReference type="GeneID" id="36580377"/>
<evidence type="ECO:0000313" key="3">
    <source>
        <dbReference type="EMBL" id="PMD61582.1"/>
    </source>
</evidence>
<dbReference type="InParanoid" id="A0A2J6TF06"/>
<accession>A0A2J6TF06</accession>
<reference evidence="3 4" key="1">
    <citation type="submission" date="2016-04" db="EMBL/GenBank/DDBJ databases">
        <title>A degradative enzymes factory behind the ericoid mycorrhizal symbiosis.</title>
        <authorList>
            <consortium name="DOE Joint Genome Institute"/>
            <person name="Martino E."/>
            <person name="Morin E."/>
            <person name="Grelet G."/>
            <person name="Kuo A."/>
            <person name="Kohler A."/>
            <person name="Daghino S."/>
            <person name="Barry K."/>
            <person name="Choi C."/>
            <person name="Cichocki N."/>
            <person name="Clum A."/>
            <person name="Copeland A."/>
            <person name="Hainaut M."/>
            <person name="Haridas S."/>
            <person name="Labutti K."/>
            <person name="Lindquist E."/>
            <person name="Lipzen A."/>
            <person name="Khouja H.-R."/>
            <person name="Murat C."/>
            <person name="Ohm R."/>
            <person name="Olson A."/>
            <person name="Spatafora J."/>
            <person name="Veneault-Fourrey C."/>
            <person name="Henrissat B."/>
            <person name="Grigoriev I."/>
            <person name="Martin F."/>
            <person name="Perotto S."/>
        </authorList>
    </citation>
    <scope>NUCLEOTIDE SEQUENCE [LARGE SCALE GENOMIC DNA]</scope>
    <source>
        <strain evidence="3 4">E</strain>
    </source>
</reference>
<gene>
    <name evidence="3" type="ORF">K444DRAFT_374014</name>
</gene>
<dbReference type="EMBL" id="KZ613786">
    <property type="protein sequence ID" value="PMD61582.1"/>
    <property type="molecule type" value="Genomic_DNA"/>
</dbReference>
<dbReference type="RefSeq" id="XP_024738486.1">
    <property type="nucleotide sequence ID" value="XM_024872296.1"/>
</dbReference>
<sequence>MRATSWNATDEGLIDLVFASDRHLKDLLNRNGDAPLGWRGKHTYYHHLDVSIFCDTMEMLEEPTPYREQQCPQSKHTVSNLEKLPTIKHLPPLGPRPPSSKAYTVEERNTGPHPAGRYESVENFEPPDRPVPLSTDQSRDVSSSIKANGEHGQKNELGLTSETQSFKLLHQADSHGIKVSQTNGTSQDKRKVLNGLPISAEGTPQPPQSAPLPSPSVIKSLRQRLTGVLGSARTTPGASQKIKQSVTQRPFQDGLVRQIEKNYYEAYTEVVHISLAEKWDKSVHPKLQKAVEAVVRGIGLQPQEMYVNLALLMVGPKVGDMLHLLPTIVISCCHKTAKTKIEDLVDSNQLDYLGEFACPHLVCYKEREPKRRDRFFADTDSCEEVESSGDVSPYDLSFERQRYMSFGVEQTTGRKSACGLPVHFTYSVPNVHNDELERGTSDRGRWIARIGGVIQIGGKPFAMTTAHPFLLQSSGEGSKASIGSDAIVDGYLDVKSDEHGDEADYKANLAAKGIHNNPSVRIGRGAFRGYFAFCGHGRSFDCQDQISLKDSNSDWCILSMDSLRGLINCYRVEDLKGEAVEFNVDKILGPGEVARPGVVHILDSPEKPMAAYMTQTTASIYFGGNSLNVRRLISKDPLSAGLSGCWVVRGQHLLGHIIGGNEFERTLYMIPVQDTKNAIEQITGGSPSLELTSNLVSSKEVVHRFRDTQTVHRKSPLQSGPTTHFEALRTESYYTNLKNPQSDQRESAPRSVGGSRAGNVSLQSPISSEAFTKLSERSAPEDPEPLPQSGTGHSNVWYEDPESGDTYRDHINSKGRTIRTWRKLPKEASRAESSATPRARRQSVFDRLADEYTSRRQREKSRGRESSRGDRRPSYTESVRHQSYQEDSDRYADAQAGTYFDSSYQSSTSYRPRHLSPSPFDPGTGDSLAESLDALHVSGGGQYTHSTIAASPPRDWQPPVASSRHEETPFLLSDVDHSQLIYSSHDYYKEQSPAATQSQEQGLNRVIKGTPDLVARDSSYRVWTRDYKQFFKIGRVFSIPWADYSGKNRHFIVVREGERFISCLPVTSYSNKGIEKSGIRLDEHGFIYSKNKPGKVEGMCLRPLKLILTAGASHLRDSSLVNYGEVYNIETIVMAKSVGTLDGDSAAILLRYCRRIYSGIEDPGGATPRASEAVLSGVGEALNSYPAAFPAASYIPATSSESRSISASPMTGYPPAASTSYYGPPSDLEALDGRSAYDPPSSQHEPSPSVSSYQLASSSYGMDSALHPQNK</sequence>
<keyword evidence="4" id="KW-1185">Reference proteome</keyword>
<feature type="compositionally biased region" description="Polar residues" evidence="1">
    <location>
        <begin position="758"/>
        <end position="770"/>
    </location>
</feature>
<dbReference type="OrthoDB" id="3559580at2759"/>
<protein>
    <recommendedName>
        <fullName evidence="2">DUF6590 domain-containing protein</fullName>
    </recommendedName>
</protein>
<evidence type="ECO:0000256" key="1">
    <source>
        <dbReference type="SAM" id="MobiDB-lite"/>
    </source>
</evidence>
<feature type="region of interest" description="Disordered" evidence="1">
    <location>
        <begin position="1217"/>
        <end position="1271"/>
    </location>
</feature>
<evidence type="ECO:0000259" key="2">
    <source>
        <dbReference type="Pfam" id="PF20233"/>
    </source>
</evidence>
<feature type="compositionally biased region" description="Polar residues" evidence="1">
    <location>
        <begin position="134"/>
        <end position="146"/>
    </location>
</feature>